<dbReference type="SMART" id="SM00899">
    <property type="entry name" value="FeoA"/>
    <property type="match status" value="1"/>
</dbReference>
<keyword evidence="4" id="KW-1185">Reference proteome</keyword>
<proteinExistence type="predicted"/>
<reference evidence="4" key="1">
    <citation type="journal article" date="2011" name="MBio">
        <title>Novel metabolic attributes of the genus Cyanothece, comprising a group of unicellular nitrogen-fixing Cyanobacteria.</title>
        <authorList>
            <person name="Bandyopadhyay A."/>
            <person name="Elvitigala T."/>
            <person name="Welsh E."/>
            <person name="Stockel J."/>
            <person name="Liberton M."/>
            <person name="Min H."/>
            <person name="Sherman L.A."/>
            <person name="Pakrasi H.B."/>
        </authorList>
    </citation>
    <scope>NUCLEOTIDE SEQUENCE [LARGE SCALE GENOMIC DNA]</scope>
    <source>
        <strain evidence="4">PCC 7822</strain>
    </source>
</reference>
<evidence type="ECO:0000256" key="1">
    <source>
        <dbReference type="ARBA" id="ARBA00023004"/>
    </source>
</evidence>
<dbReference type="OrthoDB" id="532181at2"/>
<dbReference type="Gene3D" id="2.30.30.90">
    <property type="match status" value="1"/>
</dbReference>
<accession>E0UCR4</accession>
<evidence type="ECO:0000259" key="2">
    <source>
        <dbReference type="SMART" id="SM00899"/>
    </source>
</evidence>
<dbReference type="RefSeq" id="WP_013323327.1">
    <property type="nucleotide sequence ID" value="NC_014501.1"/>
</dbReference>
<evidence type="ECO:0000313" key="4">
    <source>
        <dbReference type="Proteomes" id="UP000008206"/>
    </source>
</evidence>
<dbReference type="SUPFAM" id="SSF50037">
    <property type="entry name" value="C-terminal domain of transcriptional repressors"/>
    <property type="match status" value="1"/>
</dbReference>
<gene>
    <name evidence="3" type="ordered locus">Cyan7822_3308</name>
</gene>
<dbReference type="EMBL" id="CP002198">
    <property type="protein sequence ID" value="ADN15258.1"/>
    <property type="molecule type" value="Genomic_DNA"/>
</dbReference>
<dbReference type="STRING" id="497965.Cyan7822_3308"/>
<dbReference type="Pfam" id="PF04023">
    <property type="entry name" value="FeoA"/>
    <property type="match status" value="1"/>
</dbReference>
<dbReference type="eggNOG" id="COG1918">
    <property type="taxonomic scope" value="Bacteria"/>
</dbReference>
<dbReference type="GO" id="GO:0046914">
    <property type="term" value="F:transition metal ion binding"/>
    <property type="evidence" value="ECO:0007669"/>
    <property type="project" value="InterPro"/>
</dbReference>
<keyword evidence="1" id="KW-0408">Iron</keyword>
<name>E0UCR4_GLOV7</name>
<dbReference type="HOGENOM" id="CLU_150646_8_0_3"/>
<dbReference type="KEGG" id="cyj:Cyan7822_3308"/>
<evidence type="ECO:0000313" key="3">
    <source>
        <dbReference type="EMBL" id="ADN15258.1"/>
    </source>
</evidence>
<sequence>MMALSKLKTGDKAVVAPWQTADDALIRKFMTMGIMPGIPITLEQQFPSYIVKVGRTRAAFDRETAQLIYVQEVKRRG</sequence>
<dbReference type="AlphaFoldDB" id="E0UCR4"/>
<dbReference type="InterPro" id="IPR007167">
    <property type="entry name" value="Fe-transptr_FeoA-like"/>
</dbReference>
<dbReference type="Proteomes" id="UP000008206">
    <property type="component" value="Chromosome"/>
</dbReference>
<dbReference type="InterPro" id="IPR038157">
    <property type="entry name" value="FeoA_core_dom"/>
</dbReference>
<feature type="domain" description="Ferrous iron transporter FeoA-like" evidence="2">
    <location>
        <begin position="2"/>
        <end position="72"/>
    </location>
</feature>
<organism evidence="3 4">
    <name type="scientific">Gloeothece verrucosa (strain PCC 7822)</name>
    <name type="common">Cyanothece sp. (strain PCC 7822)</name>
    <dbReference type="NCBI Taxonomy" id="497965"/>
    <lineage>
        <taxon>Bacteria</taxon>
        <taxon>Bacillati</taxon>
        <taxon>Cyanobacteriota</taxon>
        <taxon>Cyanophyceae</taxon>
        <taxon>Oscillatoriophycideae</taxon>
        <taxon>Chroococcales</taxon>
        <taxon>Aphanothecaceae</taxon>
        <taxon>Gloeothece</taxon>
        <taxon>Gloeothece verrucosa</taxon>
    </lineage>
</organism>
<dbReference type="InterPro" id="IPR008988">
    <property type="entry name" value="Transcriptional_repressor_C"/>
</dbReference>
<protein>
    <submittedName>
        <fullName evidence="3">FeoA family protein</fullName>
    </submittedName>
</protein>